<dbReference type="GO" id="GO:0005814">
    <property type="term" value="C:centriole"/>
    <property type="evidence" value="ECO:0007669"/>
    <property type="project" value="TreeGrafter"/>
</dbReference>
<dbReference type="Proteomes" id="UP000076420">
    <property type="component" value="Unassembled WGS sequence"/>
</dbReference>
<dbReference type="RefSeq" id="XP_013069345.2">
    <property type="nucleotide sequence ID" value="XM_013213891.2"/>
</dbReference>
<dbReference type="KEGG" id="bgt:106056941"/>
<dbReference type="AlphaFoldDB" id="A0A2C9M8P3"/>
<dbReference type="OrthoDB" id="6616361at2759"/>
<evidence type="ECO:0000313" key="3">
    <source>
        <dbReference type="Proteomes" id="UP000076420"/>
    </source>
</evidence>
<dbReference type="RefSeq" id="XP_013069344.2">
    <property type="nucleotide sequence ID" value="XM_013213890.2"/>
</dbReference>
<dbReference type="InterPro" id="IPR029774">
    <property type="entry name" value="CSAP"/>
</dbReference>
<feature type="compositionally biased region" description="Basic residues" evidence="1">
    <location>
        <begin position="187"/>
        <end position="197"/>
    </location>
</feature>
<organism evidence="2 3">
    <name type="scientific">Biomphalaria glabrata</name>
    <name type="common">Bloodfluke planorb</name>
    <name type="synonym">Freshwater snail</name>
    <dbReference type="NCBI Taxonomy" id="6526"/>
    <lineage>
        <taxon>Eukaryota</taxon>
        <taxon>Metazoa</taxon>
        <taxon>Spiralia</taxon>
        <taxon>Lophotrochozoa</taxon>
        <taxon>Mollusca</taxon>
        <taxon>Gastropoda</taxon>
        <taxon>Heterobranchia</taxon>
        <taxon>Euthyneura</taxon>
        <taxon>Panpulmonata</taxon>
        <taxon>Hygrophila</taxon>
        <taxon>Lymnaeoidea</taxon>
        <taxon>Planorbidae</taxon>
        <taxon>Biomphalaria</taxon>
    </lineage>
</organism>
<evidence type="ECO:0000313" key="2">
    <source>
        <dbReference type="EnsemblMetazoa" id="BGLB039840-PD"/>
    </source>
</evidence>
<sequence>MVHKKSEYQNQFKACIIKKNQNTYLENLNFRHVRRDREYMHTPLLWGDTTEEDTTSSDSNEDCLSKSNEQHKTLKEPDEKFHSMAEILADSKLKLDEFKKSKHIEPAHADMLEIGKVALEHSTTNSKVKDSADKKCINLETLCLDKDSSNNATSQEIKDDEEDESKQVSSVQEEQKKVEDMRNSKFNLRRKPYHNSKSKASTTSLNSKHYPHVVNGKSRPVNKERLVKHKSNAVLQRETKVPPLVLCDDEKERKETCEPTSCHGSVPRLMSNSKPPFISFGIGDVEDSITLHRTHNVRALADVYPTALKAKVRRNRDVKKHVEKGAVTHSAEALLDKLSGTGLKDSSVWESEYSKQFHGYEPKDYERALSARSVIPRTTPRPIPGVHRHGCMVIHVD</sequence>
<dbReference type="GO" id="GO:0005819">
    <property type="term" value="C:spindle"/>
    <property type="evidence" value="ECO:0007669"/>
    <property type="project" value="TreeGrafter"/>
</dbReference>
<name>A0A2C9M8P3_BIOGL</name>
<dbReference type="PANTHER" id="PTHR31022">
    <property type="entry name" value="CENTRIOLE, CILIA AND SPINDLE-ASSOCIATED PROTEIN"/>
    <property type="match status" value="1"/>
</dbReference>
<dbReference type="GO" id="GO:0035869">
    <property type="term" value="C:ciliary transition zone"/>
    <property type="evidence" value="ECO:0007669"/>
    <property type="project" value="TreeGrafter"/>
</dbReference>
<accession>A0A2C9M8P3</accession>
<feature type="region of interest" description="Disordered" evidence="1">
    <location>
        <begin position="48"/>
        <end position="79"/>
    </location>
</feature>
<gene>
    <name evidence="2" type="primary">106056941</name>
</gene>
<feature type="compositionally biased region" description="Basic and acidic residues" evidence="1">
    <location>
        <begin position="68"/>
        <end position="79"/>
    </location>
</feature>
<reference evidence="2" key="1">
    <citation type="submission" date="2020-05" db="UniProtKB">
        <authorList>
            <consortium name="EnsemblMetazoa"/>
        </authorList>
    </citation>
    <scope>IDENTIFICATION</scope>
    <source>
        <strain evidence="2">BB02</strain>
    </source>
</reference>
<dbReference type="RefSeq" id="XP_013069342.2">
    <property type="nucleotide sequence ID" value="XM_013213888.2"/>
</dbReference>
<dbReference type="Pfam" id="PF15748">
    <property type="entry name" value="CCSAP"/>
    <property type="match status" value="1"/>
</dbReference>
<dbReference type="EnsemblMetazoa" id="BGLB039840-RC">
    <property type="protein sequence ID" value="BGLB039840-PC"/>
    <property type="gene ID" value="BGLB039840"/>
</dbReference>
<evidence type="ECO:0000256" key="1">
    <source>
        <dbReference type="SAM" id="MobiDB-lite"/>
    </source>
</evidence>
<dbReference type="VEuPathDB" id="VectorBase:BGLAX_051906"/>
<dbReference type="EnsemblMetazoa" id="BGLB039840-RB">
    <property type="protein sequence ID" value="BGLB039840-PB"/>
    <property type="gene ID" value="BGLB039840"/>
</dbReference>
<proteinExistence type="predicted"/>
<dbReference type="PANTHER" id="PTHR31022:SF4">
    <property type="entry name" value="CENTRIOLE, CILIA AND SPINDLE-ASSOCIATED PROTEIN"/>
    <property type="match status" value="1"/>
</dbReference>
<dbReference type="EnsemblMetazoa" id="BGLB039840-RD">
    <property type="protein sequence ID" value="BGLB039840-PD"/>
    <property type="gene ID" value="BGLB039840"/>
</dbReference>
<feature type="compositionally biased region" description="Polar residues" evidence="1">
    <location>
        <begin position="198"/>
        <end position="207"/>
    </location>
</feature>
<feature type="compositionally biased region" description="Basic and acidic residues" evidence="1">
    <location>
        <begin position="173"/>
        <end position="183"/>
    </location>
</feature>
<dbReference type="GO" id="GO:0036064">
    <property type="term" value="C:ciliary basal body"/>
    <property type="evidence" value="ECO:0007669"/>
    <property type="project" value="TreeGrafter"/>
</dbReference>
<feature type="compositionally biased region" description="Acidic residues" evidence="1">
    <location>
        <begin position="49"/>
        <end position="61"/>
    </location>
</feature>
<dbReference type="GO" id="GO:0008017">
    <property type="term" value="F:microtubule binding"/>
    <property type="evidence" value="ECO:0007669"/>
    <property type="project" value="TreeGrafter"/>
</dbReference>
<protein>
    <submittedName>
        <fullName evidence="2">Uncharacterized protein</fullName>
    </submittedName>
</protein>
<dbReference type="RefSeq" id="XP_013069343.2">
    <property type="nucleotide sequence ID" value="XM_013213889.2"/>
</dbReference>
<dbReference type="GO" id="GO:1901673">
    <property type="term" value="P:regulation of mitotic spindle assembly"/>
    <property type="evidence" value="ECO:0007669"/>
    <property type="project" value="TreeGrafter"/>
</dbReference>
<dbReference type="VEuPathDB" id="VectorBase:BGLB039840"/>
<dbReference type="EnsemblMetazoa" id="BGLB039840-RA">
    <property type="protein sequence ID" value="BGLB039840-PA"/>
    <property type="gene ID" value="BGLB039840"/>
</dbReference>
<feature type="region of interest" description="Disordered" evidence="1">
    <location>
        <begin position="149"/>
        <end position="216"/>
    </location>
</feature>